<feature type="domain" description="DUF4376" evidence="1">
    <location>
        <begin position="60"/>
        <end position="167"/>
    </location>
</feature>
<evidence type="ECO:0000313" key="2">
    <source>
        <dbReference type="EMBL" id="DAF55760.1"/>
    </source>
</evidence>
<name>A0A8S5SXY9_9CAUD</name>
<dbReference type="Pfam" id="PF14301">
    <property type="entry name" value="DUF4376"/>
    <property type="match status" value="1"/>
</dbReference>
<proteinExistence type="predicted"/>
<protein>
    <recommendedName>
        <fullName evidence="1">DUF4376 domain-containing protein</fullName>
    </recommendedName>
</protein>
<accession>A0A8S5SXY9</accession>
<dbReference type="EMBL" id="BK032699">
    <property type="protein sequence ID" value="DAF55760.1"/>
    <property type="molecule type" value="Genomic_DNA"/>
</dbReference>
<organism evidence="2">
    <name type="scientific">Siphoviridae sp. ct8wU2</name>
    <dbReference type="NCBI Taxonomy" id="2827791"/>
    <lineage>
        <taxon>Viruses</taxon>
        <taxon>Duplodnaviria</taxon>
        <taxon>Heunggongvirae</taxon>
        <taxon>Uroviricota</taxon>
        <taxon>Caudoviricetes</taxon>
    </lineage>
</organism>
<reference evidence="2" key="1">
    <citation type="journal article" date="2021" name="Proc. Natl. Acad. Sci. U.S.A.">
        <title>A Catalog of Tens of Thousands of Viruses from Human Metagenomes Reveals Hidden Associations with Chronic Diseases.</title>
        <authorList>
            <person name="Tisza M.J."/>
            <person name="Buck C.B."/>
        </authorList>
    </citation>
    <scope>NUCLEOTIDE SEQUENCE</scope>
    <source>
        <strain evidence="2">Ct8wU2</strain>
    </source>
</reference>
<evidence type="ECO:0000259" key="1">
    <source>
        <dbReference type="Pfam" id="PF14301"/>
    </source>
</evidence>
<sequence length="171" mass="18614">MYYIFNEKGEIVSTSTAAPDLIDLATRTEVAVESAIDYDLNEICLKDGSITLKPIDIETVKQRKILMLKQRRDKAEVAPVAYNGNTYDYDSKARERIAAAIVALDLQGEDANIAWTTADNQDAIVTAADLRAIVAAVAVRSNLLHIAYRKAKAQVEAAGTAEEADAVTLEL</sequence>
<dbReference type="InterPro" id="IPR025484">
    <property type="entry name" value="DUF4376"/>
</dbReference>